<comment type="caution">
    <text evidence="1">The sequence shown here is derived from an EMBL/GenBank/DDBJ whole genome shotgun (WGS) entry which is preliminary data.</text>
</comment>
<protein>
    <submittedName>
        <fullName evidence="1">Uncharacterized protein</fullName>
    </submittedName>
</protein>
<dbReference type="Proteomes" id="UP001516023">
    <property type="component" value="Unassembled WGS sequence"/>
</dbReference>
<name>A0ABD3PLV9_9STRA</name>
<evidence type="ECO:0000313" key="2">
    <source>
        <dbReference type="Proteomes" id="UP001516023"/>
    </source>
</evidence>
<sequence length="345" mass="39181">MTSDWSFHNKQLPCQSTSPKLALFLCLVAAALLAMLFGSKSTKRHGNDDKQPEDLIAILDFFEKLDKISTHDERGKNLGMTIRYLDQFTKQSIRMRQMEDRDGCQDDTFSVMHVKMIEAAMLAVKIYHHEDKVIYMALTVLTIIVNGHDAIQRPLWEDPSSNHIEFIITVLRNSLNRAKMDDNPSENNERLSAEVQRKGCLFLGGFDNIDASAKIIELGGLHAINDAIQWYRFHAGVCKWGLWAAFNLCYDRPKHQLAFVQIGGVQSVCQCLKNNATCADVARHGIAILFDIMRETAENAETSTQAKMIGFREDLQDLLIESMDNFPKDVEIRMMIQQILGTAKR</sequence>
<organism evidence="1 2">
    <name type="scientific">Cyclotella cryptica</name>
    <dbReference type="NCBI Taxonomy" id="29204"/>
    <lineage>
        <taxon>Eukaryota</taxon>
        <taxon>Sar</taxon>
        <taxon>Stramenopiles</taxon>
        <taxon>Ochrophyta</taxon>
        <taxon>Bacillariophyta</taxon>
        <taxon>Coscinodiscophyceae</taxon>
        <taxon>Thalassiosirophycidae</taxon>
        <taxon>Stephanodiscales</taxon>
        <taxon>Stephanodiscaceae</taxon>
        <taxon>Cyclotella</taxon>
    </lineage>
</organism>
<dbReference type="SUPFAM" id="SSF48371">
    <property type="entry name" value="ARM repeat"/>
    <property type="match status" value="1"/>
</dbReference>
<dbReference type="Gene3D" id="1.25.10.10">
    <property type="entry name" value="Leucine-rich Repeat Variant"/>
    <property type="match status" value="1"/>
</dbReference>
<dbReference type="EMBL" id="JABMIG020000176">
    <property type="protein sequence ID" value="KAL3787350.1"/>
    <property type="molecule type" value="Genomic_DNA"/>
</dbReference>
<proteinExistence type="predicted"/>
<keyword evidence="2" id="KW-1185">Reference proteome</keyword>
<dbReference type="InterPro" id="IPR016024">
    <property type="entry name" value="ARM-type_fold"/>
</dbReference>
<dbReference type="InterPro" id="IPR011989">
    <property type="entry name" value="ARM-like"/>
</dbReference>
<gene>
    <name evidence="1" type="ORF">HJC23_004375</name>
</gene>
<reference evidence="1 2" key="1">
    <citation type="journal article" date="2020" name="G3 (Bethesda)">
        <title>Improved Reference Genome for Cyclotella cryptica CCMP332, a Model for Cell Wall Morphogenesis, Salinity Adaptation, and Lipid Production in Diatoms (Bacillariophyta).</title>
        <authorList>
            <person name="Roberts W.R."/>
            <person name="Downey K.M."/>
            <person name="Ruck E.C."/>
            <person name="Traller J.C."/>
            <person name="Alverson A.J."/>
        </authorList>
    </citation>
    <scope>NUCLEOTIDE SEQUENCE [LARGE SCALE GENOMIC DNA]</scope>
    <source>
        <strain evidence="1 2">CCMP332</strain>
    </source>
</reference>
<dbReference type="AlphaFoldDB" id="A0ABD3PLV9"/>
<evidence type="ECO:0000313" key="1">
    <source>
        <dbReference type="EMBL" id="KAL3787350.1"/>
    </source>
</evidence>
<accession>A0ABD3PLV9</accession>